<dbReference type="RefSeq" id="WP_066322434.1">
    <property type="nucleotide sequence ID" value="NZ_CP015438.1"/>
</dbReference>
<evidence type="ECO:0000313" key="1">
    <source>
        <dbReference type="EMBL" id="ANB60628.1"/>
    </source>
</evidence>
<organism evidence="1 2">
    <name type="scientific">Anoxybacteroides amylolyticum</name>
    <dbReference type="NCBI Taxonomy" id="294699"/>
    <lineage>
        <taxon>Bacteria</taxon>
        <taxon>Bacillati</taxon>
        <taxon>Bacillota</taxon>
        <taxon>Bacilli</taxon>
        <taxon>Bacillales</taxon>
        <taxon>Anoxybacillaceae</taxon>
        <taxon>Anoxybacteroides</taxon>
    </lineage>
</organism>
<reference evidence="1 2" key="1">
    <citation type="journal article" date="2006" name="Syst. Appl. Microbiol.">
        <title>Anoxybacillus amylolyticus sp. nov., a thermophilic amylase producing bacterium isolated from Mount Rittmann (Antarctica).</title>
        <authorList>
            <person name="Poli A."/>
            <person name="Esposito E."/>
            <person name="Lama L."/>
            <person name="Orlando P."/>
            <person name="Nicolaus G."/>
            <person name="de Appolonia F."/>
            <person name="Gambacorta A."/>
            <person name="Nicolaus B."/>
        </authorList>
    </citation>
    <scope>NUCLEOTIDE SEQUENCE [LARGE SCALE GENOMIC DNA]</scope>
    <source>
        <strain evidence="1 2">DSM 15939</strain>
    </source>
</reference>
<dbReference type="AlphaFoldDB" id="A0A160F2Z6"/>
<accession>A0A160F2Z6</accession>
<dbReference type="PATRIC" id="fig|294699.3.peg.253"/>
<dbReference type="OrthoDB" id="2691582at2"/>
<protein>
    <submittedName>
        <fullName evidence="1">Uncharacterized protein</fullName>
    </submittedName>
</protein>
<dbReference type="Proteomes" id="UP000076865">
    <property type="component" value="Chromosome"/>
</dbReference>
<sequence>MLLCEWRDFSTDAATYTLESFEEMIGDEFEAMMFEEGNDIPSYIWTVNYVVIIKRNTRMYNDISFTKIPRNPACE</sequence>
<name>A0A160F2Z6_9BACL</name>
<gene>
    <name evidence="1" type="ORF">GFC30_271</name>
</gene>
<keyword evidence="2" id="KW-1185">Reference proteome</keyword>
<proteinExistence type="predicted"/>
<evidence type="ECO:0000313" key="2">
    <source>
        <dbReference type="Proteomes" id="UP000076865"/>
    </source>
</evidence>
<dbReference type="KEGG" id="aamy:GFC30_271"/>
<dbReference type="EMBL" id="CP015438">
    <property type="protein sequence ID" value="ANB60628.1"/>
    <property type="molecule type" value="Genomic_DNA"/>
</dbReference>